<evidence type="ECO:0000256" key="2">
    <source>
        <dbReference type="ARBA" id="ARBA00004174"/>
    </source>
</evidence>
<evidence type="ECO:0000256" key="9">
    <source>
        <dbReference type="ARBA" id="ARBA00023002"/>
    </source>
</evidence>
<dbReference type="CDD" id="cd20628">
    <property type="entry name" value="CYP4"/>
    <property type="match status" value="1"/>
</dbReference>
<dbReference type="EMBL" id="OU963869">
    <property type="protein sequence ID" value="CAH0394507.1"/>
    <property type="molecule type" value="Genomic_DNA"/>
</dbReference>
<dbReference type="KEGG" id="btab:109032586"/>
<evidence type="ECO:0000256" key="7">
    <source>
        <dbReference type="ARBA" id="ARBA00022824"/>
    </source>
</evidence>
<protein>
    <recommendedName>
        <fullName evidence="17">Cytochrome P450</fullName>
    </recommendedName>
</protein>
<evidence type="ECO:0000256" key="10">
    <source>
        <dbReference type="ARBA" id="ARBA00023004"/>
    </source>
</evidence>
<evidence type="ECO:0000256" key="3">
    <source>
        <dbReference type="ARBA" id="ARBA00004406"/>
    </source>
</evidence>
<dbReference type="PANTHER" id="PTHR24291:SF189">
    <property type="entry name" value="CYTOCHROME P450 4C3-RELATED"/>
    <property type="match status" value="1"/>
</dbReference>
<evidence type="ECO:0000256" key="13">
    <source>
        <dbReference type="PIRSR" id="PIRSR602401-1"/>
    </source>
</evidence>
<keyword evidence="16" id="KW-1185">Reference proteome</keyword>
<dbReference type="PROSITE" id="PS00086">
    <property type="entry name" value="CYTOCHROME_P450"/>
    <property type="match status" value="1"/>
</dbReference>
<keyword evidence="7" id="KW-0256">Endoplasmic reticulum</keyword>
<evidence type="ECO:0000256" key="6">
    <source>
        <dbReference type="ARBA" id="ARBA00022723"/>
    </source>
</evidence>
<reference evidence="15" key="1">
    <citation type="submission" date="2021-12" db="EMBL/GenBank/DDBJ databases">
        <authorList>
            <person name="King R."/>
        </authorList>
    </citation>
    <scope>NUCLEOTIDE SEQUENCE</scope>
</reference>
<dbReference type="InterPro" id="IPR050196">
    <property type="entry name" value="Cytochrome_P450_Monoox"/>
</dbReference>
<comment type="cofactor">
    <cofactor evidence="1 13">
        <name>heme</name>
        <dbReference type="ChEBI" id="CHEBI:30413"/>
    </cofactor>
</comment>
<dbReference type="InterPro" id="IPR002401">
    <property type="entry name" value="Cyt_P450_E_grp-I"/>
</dbReference>
<dbReference type="PRINTS" id="PR00463">
    <property type="entry name" value="EP450I"/>
</dbReference>
<evidence type="ECO:0000313" key="16">
    <source>
        <dbReference type="Proteomes" id="UP001152759"/>
    </source>
</evidence>
<dbReference type="GO" id="GO:0005789">
    <property type="term" value="C:endoplasmic reticulum membrane"/>
    <property type="evidence" value="ECO:0007669"/>
    <property type="project" value="UniProtKB-SubCell"/>
</dbReference>
<evidence type="ECO:0000256" key="8">
    <source>
        <dbReference type="ARBA" id="ARBA00022848"/>
    </source>
</evidence>
<evidence type="ECO:0000256" key="11">
    <source>
        <dbReference type="ARBA" id="ARBA00023033"/>
    </source>
</evidence>
<evidence type="ECO:0000256" key="4">
    <source>
        <dbReference type="ARBA" id="ARBA00010617"/>
    </source>
</evidence>
<dbReference type="Pfam" id="PF00067">
    <property type="entry name" value="p450"/>
    <property type="match status" value="1"/>
</dbReference>
<accession>A0A9P0F930</accession>
<organism evidence="15 16">
    <name type="scientific">Bemisia tabaci</name>
    <name type="common">Sweetpotato whitefly</name>
    <name type="synonym">Aleurodes tabaci</name>
    <dbReference type="NCBI Taxonomy" id="7038"/>
    <lineage>
        <taxon>Eukaryota</taxon>
        <taxon>Metazoa</taxon>
        <taxon>Ecdysozoa</taxon>
        <taxon>Arthropoda</taxon>
        <taxon>Hexapoda</taxon>
        <taxon>Insecta</taxon>
        <taxon>Pterygota</taxon>
        <taxon>Neoptera</taxon>
        <taxon>Paraneoptera</taxon>
        <taxon>Hemiptera</taxon>
        <taxon>Sternorrhyncha</taxon>
        <taxon>Aleyrodoidea</taxon>
        <taxon>Aleyrodidae</taxon>
        <taxon>Aleyrodinae</taxon>
        <taxon>Bemisia</taxon>
    </lineage>
</organism>
<evidence type="ECO:0000256" key="12">
    <source>
        <dbReference type="ARBA" id="ARBA00023136"/>
    </source>
</evidence>
<evidence type="ECO:0000256" key="1">
    <source>
        <dbReference type="ARBA" id="ARBA00001971"/>
    </source>
</evidence>
<dbReference type="GO" id="GO:0005506">
    <property type="term" value="F:iron ion binding"/>
    <property type="evidence" value="ECO:0007669"/>
    <property type="project" value="InterPro"/>
</dbReference>
<comment type="similarity">
    <text evidence="4 14">Belongs to the cytochrome P450 family.</text>
</comment>
<keyword evidence="6 13" id="KW-0479">Metal-binding</keyword>
<dbReference type="Gene3D" id="1.10.630.10">
    <property type="entry name" value="Cytochrome P450"/>
    <property type="match status" value="1"/>
</dbReference>
<keyword evidence="9 14" id="KW-0560">Oxidoreductase</keyword>
<keyword evidence="11 14" id="KW-0503">Monooxygenase</keyword>
<dbReference type="InterPro" id="IPR036396">
    <property type="entry name" value="Cyt_P450_sf"/>
</dbReference>
<keyword evidence="10 13" id="KW-0408">Iron</keyword>
<name>A0A9P0F930_BEMTA</name>
<dbReference type="GO" id="GO:0020037">
    <property type="term" value="F:heme binding"/>
    <property type="evidence" value="ECO:0007669"/>
    <property type="project" value="InterPro"/>
</dbReference>
<sequence>MLTIEWYALGLNESTHVLFSIIFICVCLIWGSLKWQNYHFEKLAATFPGPKSLPFIGNALELIDNNPEDILWNLRHLSKTYKSPFRLWLGGKLCVFITKPEDLQIIFNSPKTLEKDALYGFLEKAVGTGLGTAPVDKWKRTRKALAPYFSPKILTSFVPVMNERANIIVQNIQCHCGTGAEIDIFPYFMPAALDTVCESAFGVKINTQQGQNSSFSESLFRVSELLAARLYKPWLHMDWIYEKTSYAKELNIECEAVRRFVYNVIQERRKTITRTNSSSDQTPVTNANIHSNLSSRYLLDAMYGSHENGSFRFSSQDMIDEALTFLFAGSESTALTNCFCLLMLAMHPEIQEKVFKEQYGIFGNENRPVTTEDIDKMEYTEQVIKETLRLFPTLPFILRSIEEGIKITQDHILPAGSTAVIAPLLTHYDSTLWKQPKQFNPENFSTENVERRHKYSFIAFSGGARGCIGTKYGMMAMKTTLSIFIRHFTVSTIIGLKNIKLTADLLIRSKHGWIMKLEPRVYQKSRQRS</sequence>
<evidence type="ECO:0000256" key="14">
    <source>
        <dbReference type="RuleBase" id="RU000461"/>
    </source>
</evidence>
<keyword evidence="12" id="KW-0472">Membrane</keyword>
<feature type="binding site" description="axial binding residue" evidence="13">
    <location>
        <position position="467"/>
    </location>
    <ligand>
        <name>heme</name>
        <dbReference type="ChEBI" id="CHEBI:30413"/>
    </ligand>
    <ligandPart>
        <name>Fe</name>
        <dbReference type="ChEBI" id="CHEBI:18248"/>
    </ligandPart>
</feature>
<dbReference type="GO" id="GO:0016705">
    <property type="term" value="F:oxidoreductase activity, acting on paired donors, with incorporation or reduction of molecular oxygen"/>
    <property type="evidence" value="ECO:0007669"/>
    <property type="project" value="InterPro"/>
</dbReference>
<dbReference type="InterPro" id="IPR017972">
    <property type="entry name" value="Cyt_P450_CS"/>
</dbReference>
<keyword evidence="8" id="KW-0492">Microsome</keyword>
<proteinExistence type="inferred from homology"/>
<gene>
    <name evidence="15" type="ORF">BEMITA_LOCUS12796</name>
</gene>
<dbReference type="SUPFAM" id="SSF48264">
    <property type="entry name" value="Cytochrome P450"/>
    <property type="match status" value="1"/>
</dbReference>
<dbReference type="GO" id="GO:0004497">
    <property type="term" value="F:monooxygenase activity"/>
    <property type="evidence" value="ECO:0007669"/>
    <property type="project" value="UniProtKB-KW"/>
</dbReference>
<dbReference type="AlphaFoldDB" id="A0A9P0F930"/>
<dbReference type="Proteomes" id="UP001152759">
    <property type="component" value="Chromosome 8"/>
</dbReference>
<dbReference type="InterPro" id="IPR001128">
    <property type="entry name" value="Cyt_P450"/>
</dbReference>
<comment type="subcellular location">
    <subcellularLocation>
        <location evidence="3">Endoplasmic reticulum membrane</location>
        <topology evidence="3">Peripheral membrane protein</topology>
    </subcellularLocation>
    <subcellularLocation>
        <location evidence="2">Microsome membrane</location>
        <topology evidence="2">Peripheral membrane protein</topology>
    </subcellularLocation>
</comment>
<evidence type="ECO:0008006" key="17">
    <source>
        <dbReference type="Google" id="ProtNLM"/>
    </source>
</evidence>
<evidence type="ECO:0000256" key="5">
    <source>
        <dbReference type="ARBA" id="ARBA00022617"/>
    </source>
</evidence>
<evidence type="ECO:0000313" key="15">
    <source>
        <dbReference type="EMBL" id="CAH0394507.1"/>
    </source>
</evidence>
<dbReference type="PANTHER" id="PTHR24291">
    <property type="entry name" value="CYTOCHROME P450 FAMILY 4"/>
    <property type="match status" value="1"/>
</dbReference>
<keyword evidence="5 13" id="KW-0349">Heme</keyword>
<dbReference type="PRINTS" id="PR00385">
    <property type="entry name" value="P450"/>
</dbReference>